<reference evidence="1 2" key="1">
    <citation type="journal article" date="2019" name="Appl. Microbiol. Biotechnol.">
        <title>Genome sequence of Isaria javanica and comparative genome analysis insights into family S53 peptidase evolution in fungal entomopathogens.</title>
        <authorList>
            <person name="Lin R."/>
            <person name="Zhang X."/>
            <person name="Xin B."/>
            <person name="Zou M."/>
            <person name="Gao Y."/>
            <person name="Qin F."/>
            <person name="Hu Q."/>
            <person name="Xie B."/>
            <person name="Cheng X."/>
        </authorList>
    </citation>
    <scope>NUCLEOTIDE SEQUENCE [LARGE SCALE GENOMIC DNA]</scope>
    <source>
        <strain evidence="1 2">IJ1G</strain>
    </source>
</reference>
<evidence type="ECO:0000313" key="1">
    <source>
        <dbReference type="EMBL" id="TQV90179.1"/>
    </source>
</evidence>
<dbReference type="AlphaFoldDB" id="A0A545UL39"/>
<gene>
    <name evidence="1" type="ORF">IF1G_11178</name>
</gene>
<evidence type="ECO:0000313" key="2">
    <source>
        <dbReference type="Proteomes" id="UP000315783"/>
    </source>
</evidence>
<dbReference type="Proteomes" id="UP000315783">
    <property type="component" value="Unassembled WGS sequence"/>
</dbReference>
<organism evidence="1 2">
    <name type="scientific">Cordyceps javanica</name>
    <dbReference type="NCBI Taxonomy" id="43265"/>
    <lineage>
        <taxon>Eukaryota</taxon>
        <taxon>Fungi</taxon>
        <taxon>Dikarya</taxon>
        <taxon>Ascomycota</taxon>
        <taxon>Pezizomycotina</taxon>
        <taxon>Sordariomycetes</taxon>
        <taxon>Hypocreomycetidae</taxon>
        <taxon>Hypocreales</taxon>
        <taxon>Cordycipitaceae</taxon>
        <taxon>Cordyceps</taxon>
    </lineage>
</organism>
<comment type="caution">
    <text evidence="1">The sequence shown here is derived from an EMBL/GenBank/DDBJ whole genome shotgun (WGS) entry which is preliminary data.</text>
</comment>
<name>A0A545UL39_9HYPO</name>
<protein>
    <submittedName>
        <fullName evidence="1">Uncharacterized protein</fullName>
    </submittedName>
</protein>
<dbReference type="EMBL" id="SPUK01000033">
    <property type="protein sequence ID" value="TQV90179.1"/>
    <property type="molecule type" value="Genomic_DNA"/>
</dbReference>
<keyword evidence="2" id="KW-1185">Reference proteome</keyword>
<proteinExistence type="predicted"/>
<sequence>MGLLKRSTATTNRGFLSSPSSLLSRLSREHVNLFHVGQPLFPHARRFATRTMGNCTLFKAVAPGRWGGRREGAAPNHLARKLAKLIWLTLAFSRGLLDSGRKWLAR</sequence>
<accession>A0A545UL39</accession>